<dbReference type="SMART" id="SM00388">
    <property type="entry name" value="HisKA"/>
    <property type="match status" value="1"/>
</dbReference>
<evidence type="ECO:0000259" key="13">
    <source>
        <dbReference type="PROSITE" id="PS50109"/>
    </source>
</evidence>
<dbReference type="PROSITE" id="PS50885">
    <property type="entry name" value="HAMP"/>
    <property type="match status" value="1"/>
</dbReference>
<evidence type="ECO:0000256" key="4">
    <source>
        <dbReference type="ARBA" id="ARBA00022475"/>
    </source>
</evidence>
<dbReference type="GO" id="GO:0000155">
    <property type="term" value="F:phosphorelay sensor kinase activity"/>
    <property type="evidence" value="ECO:0007669"/>
    <property type="project" value="InterPro"/>
</dbReference>
<evidence type="ECO:0000256" key="8">
    <source>
        <dbReference type="ARBA" id="ARBA00022777"/>
    </source>
</evidence>
<dbReference type="Pfam" id="PF02518">
    <property type="entry name" value="HATPase_c"/>
    <property type="match status" value="1"/>
</dbReference>
<keyword evidence="6" id="KW-0808">Transferase</keyword>
<accession>A0A927BRW9</accession>
<evidence type="ECO:0000256" key="2">
    <source>
        <dbReference type="ARBA" id="ARBA00004651"/>
    </source>
</evidence>
<proteinExistence type="predicted"/>
<keyword evidence="11 12" id="KW-0472">Membrane</keyword>
<dbReference type="Gene3D" id="3.30.565.10">
    <property type="entry name" value="Histidine kinase-like ATPase, C-terminal domain"/>
    <property type="match status" value="1"/>
</dbReference>
<dbReference type="SUPFAM" id="SSF47384">
    <property type="entry name" value="Homodimeric domain of signal transducing histidine kinase"/>
    <property type="match status" value="1"/>
</dbReference>
<dbReference type="Gene3D" id="6.10.340.10">
    <property type="match status" value="1"/>
</dbReference>
<evidence type="ECO:0000256" key="11">
    <source>
        <dbReference type="ARBA" id="ARBA00023136"/>
    </source>
</evidence>
<evidence type="ECO:0000313" key="16">
    <source>
        <dbReference type="Proteomes" id="UP000621560"/>
    </source>
</evidence>
<dbReference type="InterPro" id="IPR050736">
    <property type="entry name" value="Sensor_HK_Regulatory"/>
</dbReference>
<dbReference type="InterPro" id="IPR003661">
    <property type="entry name" value="HisK_dim/P_dom"/>
</dbReference>
<comment type="catalytic activity">
    <reaction evidence="1">
        <text>ATP + protein L-histidine = ADP + protein N-phospho-L-histidine.</text>
        <dbReference type="EC" id="2.7.13.3"/>
    </reaction>
</comment>
<dbReference type="CDD" id="cd00082">
    <property type="entry name" value="HisKA"/>
    <property type="match status" value="1"/>
</dbReference>
<keyword evidence="16" id="KW-1185">Reference proteome</keyword>
<dbReference type="InterPro" id="IPR005467">
    <property type="entry name" value="His_kinase_dom"/>
</dbReference>
<evidence type="ECO:0000256" key="1">
    <source>
        <dbReference type="ARBA" id="ARBA00000085"/>
    </source>
</evidence>
<name>A0A927BRW9_9BACL</name>
<dbReference type="Pfam" id="PF00512">
    <property type="entry name" value="HisKA"/>
    <property type="match status" value="1"/>
</dbReference>
<comment type="subcellular location">
    <subcellularLocation>
        <location evidence="2">Cell membrane</location>
        <topology evidence="2">Multi-pass membrane protein</topology>
    </subcellularLocation>
</comment>
<evidence type="ECO:0000313" key="15">
    <source>
        <dbReference type="EMBL" id="MBD2845651.1"/>
    </source>
</evidence>
<dbReference type="CDD" id="cd00075">
    <property type="entry name" value="HATPase"/>
    <property type="match status" value="1"/>
</dbReference>
<dbReference type="InterPro" id="IPR003594">
    <property type="entry name" value="HATPase_dom"/>
</dbReference>
<dbReference type="InterPro" id="IPR036890">
    <property type="entry name" value="HATPase_C_sf"/>
</dbReference>
<evidence type="ECO:0000256" key="7">
    <source>
        <dbReference type="ARBA" id="ARBA00022741"/>
    </source>
</evidence>
<evidence type="ECO:0000256" key="6">
    <source>
        <dbReference type="ARBA" id="ARBA00022679"/>
    </source>
</evidence>
<dbReference type="InterPro" id="IPR036097">
    <property type="entry name" value="HisK_dim/P_sf"/>
</dbReference>
<gene>
    <name evidence="15" type="ORF">IDH44_10665</name>
</gene>
<dbReference type="InterPro" id="IPR004358">
    <property type="entry name" value="Sig_transdc_His_kin-like_C"/>
</dbReference>
<dbReference type="PANTHER" id="PTHR43711">
    <property type="entry name" value="TWO-COMPONENT HISTIDINE KINASE"/>
    <property type="match status" value="1"/>
</dbReference>
<dbReference type="Proteomes" id="UP000621560">
    <property type="component" value="Unassembled WGS sequence"/>
</dbReference>
<dbReference type="InterPro" id="IPR003660">
    <property type="entry name" value="HAMP_dom"/>
</dbReference>
<dbReference type="FunFam" id="3.30.565.10:FF:000006">
    <property type="entry name" value="Sensor histidine kinase WalK"/>
    <property type="match status" value="1"/>
</dbReference>
<feature type="transmembrane region" description="Helical" evidence="12">
    <location>
        <begin position="168"/>
        <end position="188"/>
    </location>
</feature>
<dbReference type="SMART" id="SM00387">
    <property type="entry name" value="HATPase_c"/>
    <property type="match status" value="1"/>
</dbReference>
<dbReference type="EMBL" id="JACXIZ010000017">
    <property type="protein sequence ID" value="MBD2845651.1"/>
    <property type="molecule type" value="Genomic_DNA"/>
</dbReference>
<dbReference type="PANTHER" id="PTHR43711:SF1">
    <property type="entry name" value="HISTIDINE KINASE 1"/>
    <property type="match status" value="1"/>
</dbReference>
<dbReference type="PRINTS" id="PR00344">
    <property type="entry name" value="BCTRLSENSOR"/>
</dbReference>
<dbReference type="FunFam" id="1.10.287.130:FF:000001">
    <property type="entry name" value="Two-component sensor histidine kinase"/>
    <property type="match status" value="1"/>
</dbReference>
<feature type="domain" description="Histidine kinase" evidence="13">
    <location>
        <begin position="270"/>
        <end position="487"/>
    </location>
</feature>
<evidence type="ECO:0000259" key="14">
    <source>
        <dbReference type="PROSITE" id="PS50885"/>
    </source>
</evidence>
<dbReference type="GO" id="GO:0005886">
    <property type="term" value="C:plasma membrane"/>
    <property type="evidence" value="ECO:0007669"/>
    <property type="project" value="UniProtKB-SubCell"/>
</dbReference>
<keyword evidence="9" id="KW-0067">ATP-binding</keyword>
<keyword evidence="4" id="KW-1003">Cell membrane</keyword>
<evidence type="ECO:0000256" key="10">
    <source>
        <dbReference type="ARBA" id="ARBA00023012"/>
    </source>
</evidence>
<dbReference type="SUPFAM" id="SSF55874">
    <property type="entry name" value="ATPase domain of HSP90 chaperone/DNA topoisomerase II/histidine kinase"/>
    <property type="match status" value="1"/>
</dbReference>
<keyword evidence="12" id="KW-0812">Transmembrane</keyword>
<sequence length="493" mass="53938">MRISIKVKLSLLLTVLIVAAVAILARLVLQGIDASQRAETERELARQSEIAGLRVRQAYMLGDRKDDDEFLRLRGQGLAMEISRQSGLPVVIYDRAGEPVGNSLQQLEALDIRDTLDYALSGRTAYQVSGASLVYMAPLAGSAGQVGVVQFYYSLQTQQAFHASIKRLFLTTGAAVAGAGLLIGYLYLHRFSGAIYRLRDLVGAIRRGDYPHAAARVRGDELGELEAGIYYMSDAIRSNIDGLQAERHKLTLAVTKLQALEQRQKQFIGSISHEFKTPLTSIRAYGDLLEMYADDPELVAEAQVNISREAQRLQEMVDKVLRLSALEKYEFESEAGPVAVDELLGELCGRLRGKAARFGISLESRLESAAVWGDRELLSSIFMNVLDNAIKYNVRGGEVCVTCAQEDGRVRVAIADTGLGIPAEERARIFEPFYTVSKDRARRTGGSGLGLALVREMTDKQGGEIAVEAACGARGGTRFILTFPGHSSERSTD</sequence>
<dbReference type="PROSITE" id="PS50109">
    <property type="entry name" value="HIS_KIN"/>
    <property type="match status" value="1"/>
</dbReference>
<keyword evidence="12" id="KW-1133">Transmembrane helix</keyword>
<keyword evidence="7" id="KW-0547">Nucleotide-binding</keyword>
<evidence type="ECO:0000256" key="3">
    <source>
        <dbReference type="ARBA" id="ARBA00012438"/>
    </source>
</evidence>
<dbReference type="AlphaFoldDB" id="A0A927BRW9"/>
<evidence type="ECO:0000256" key="5">
    <source>
        <dbReference type="ARBA" id="ARBA00022553"/>
    </source>
</evidence>
<reference evidence="15" key="1">
    <citation type="submission" date="2020-09" db="EMBL/GenBank/DDBJ databases">
        <title>A novel bacterium of genus Paenibacillus, isolated from South China Sea.</title>
        <authorList>
            <person name="Huang H."/>
            <person name="Mo K."/>
            <person name="Hu Y."/>
        </authorList>
    </citation>
    <scope>NUCLEOTIDE SEQUENCE</scope>
    <source>
        <strain evidence="15">IB182496</strain>
    </source>
</reference>
<protein>
    <recommendedName>
        <fullName evidence="3">histidine kinase</fullName>
        <ecNumber evidence="3">2.7.13.3</ecNumber>
    </recommendedName>
</protein>
<feature type="domain" description="HAMP" evidence="14">
    <location>
        <begin position="189"/>
        <end position="241"/>
    </location>
</feature>
<keyword evidence="5" id="KW-0597">Phosphoprotein</keyword>
<evidence type="ECO:0000256" key="12">
    <source>
        <dbReference type="SAM" id="Phobius"/>
    </source>
</evidence>
<evidence type="ECO:0000256" key="9">
    <source>
        <dbReference type="ARBA" id="ARBA00022840"/>
    </source>
</evidence>
<dbReference type="EC" id="2.7.13.3" evidence="3"/>
<organism evidence="15 16">
    <name type="scientific">Paenibacillus sabuli</name>
    <dbReference type="NCBI Taxonomy" id="2772509"/>
    <lineage>
        <taxon>Bacteria</taxon>
        <taxon>Bacillati</taxon>
        <taxon>Bacillota</taxon>
        <taxon>Bacilli</taxon>
        <taxon>Bacillales</taxon>
        <taxon>Paenibacillaceae</taxon>
        <taxon>Paenibacillus</taxon>
    </lineage>
</organism>
<keyword evidence="8 15" id="KW-0418">Kinase</keyword>
<dbReference type="GO" id="GO:0005524">
    <property type="term" value="F:ATP binding"/>
    <property type="evidence" value="ECO:0007669"/>
    <property type="project" value="UniProtKB-KW"/>
</dbReference>
<comment type="caution">
    <text evidence="15">The sequence shown here is derived from an EMBL/GenBank/DDBJ whole genome shotgun (WGS) entry which is preliminary data.</text>
</comment>
<dbReference type="Gene3D" id="1.10.287.130">
    <property type="match status" value="1"/>
</dbReference>
<keyword evidence="10" id="KW-0902">Two-component regulatory system</keyword>